<name>A0AAV7NSC9_PLEWA</name>
<comment type="caution">
    <text evidence="2">The sequence shown here is derived from an EMBL/GenBank/DDBJ whole genome shotgun (WGS) entry which is preliminary data.</text>
</comment>
<sequence>MSTVRAKKERSLKDMLIKVAKPSGNGKPPGQDTDHPGGMEDGEGPVTWIFLEAFFTSLHDDLQVVKRDLSANRHEVQCNLDEIGDRVAATEKRENTGE</sequence>
<organism evidence="2 3">
    <name type="scientific">Pleurodeles waltl</name>
    <name type="common">Iberian ribbed newt</name>
    <dbReference type="NCBI Taxonomy" id="8319"/>
    <lineage>
        <taxon>Eukaryota</taxon>
        <taxon>Metazoa</taxon>
        <taxon>Chordata</taxon>
        <taxon>Craniata</taxon>
        <taxon>Vertebrata</taxon>
        <taxon>Euteleostomi</taxon>
        <taxon>Amphibia</taxon>
        <taxon>Batrachia</taxon>
        <taxon>Caudata</taxon>
        <taxon>Salamandroidea</taxon>
        <taxon>Salamandridae</taxon>
        <taxon>Pleurodelinae</taxon>
        <taxon>Pleurodeles</taxon>
    </lineage>
</organism>
<protein>
    <submittedName>
        <fullName evidence="2">Uncharacterized protein</fullName>
    </submittedName>
</protein>
<reference evidence="2" key="1">
    <citation type="journal article" date="2022" name="bioRxiv">
        <title>Sequencing and chromosome-scale assembly of the giantPleurodeles waltlgenome.</title>
        <authorList>
            <person name="Brown T."/>
            <person name="Elewa A."/>
            <person name="Iarovenko S."/>
            <person name="Subramanian E."/>
            <person name="Araus A.J."/>
            <person name="Petzold A."/>
            <person name="Susuki M."/>
            <person name="Suzuki K.-i.T."/>
            <person name="Hayashi T."/>
            <person name="Toyoda A."/>
            <person name="Oliveira C."/>
            <person name="Osipova E."/>
            <person name="Leigh N.D."/>
            <person name="Simon A."/>
            <person name="Yun M.H."/>
        </authorList>
    </citation>
    <scope>NUCLEOTIDE SEQUENCE</scope>
    <source>
        <strain evidence="2">20211129_DDA</strain>
        <tissue evidence="2">Liver</tissue>
    </source>
</reference>
<accession>A0AAV7NSC9</accession>
<feature type="region of interest" description="Disordered" evidence="1">
    <location>
        <begin position="18"/>
        <end position="44"/>
    </location>
</feature>
<evidence type="ECO:0000313" key="3">
    <source>
        <dbReference type="Proteomes" id="UP001066276"/>
    </source>
</evidence>
<proteinExistence type="predicted"/>
<dbReference type="AlphaFoldDB" id="A0AAV7NSC9"/>
<evidence type="ECO:0000256" key="1">
    <source>
        <dbReference type="SAM" id="MobiDB-lite"/>
    </source>
</evidence>
<dbReference type="EMBL" id="JANPWB010000012">
    <property type="protein sequence ID" value="KAJ1117997.1"/>
    <property type="molecule type" value="Genomic_DNA"/>
</dbReference>
<keyword evidence="3" id="KW-1185">Reference proteome</keyword>
<dbReference type="Proteomes" id="UP001066276">
    <property type="component" value="Chromosome 8"/>
</dbReference>
<gene>
    <name evidence="2" type="ORF">NDU88_006192</name>
</gene>
<evidence type="ECO:0000313" key="2">
    <source>
        <dbReference type="EMBL" id="KAJ1117997.1"/>
    </source>
</evidence>